<accession>A0AA88HNM8</accession>
<comment type="caution">
    <text evidence="2">The sequence shown here is derived from an EMBL/GenBank/DDBJ whole genome shotgun (WGS) entry which is preliminary data.</text>
</comment>
<reference evidence="2" key="1">
    <citation type="submission" date="2023-07" db="EMBL/GenBank/DDBJ databases">
        <title>Chromosome-level genome assembly of Artemia franciscana.</title>
        <authorList>
            <person name="Jo E."/>
        </authorList>
    </citation>
    <scope>NUCLEOTIDE SEQUENCE</scope>
    <source>
        <tissue evidence="2">Whole body</tissue>
    </source>
</reference>
<proteinExistence type="predicted"/>
<gene>
    <name evidence="2" type="ORF">QYM36_009475</name>
</gene>
<protein>
    <submittedName>
        <fullName evidence="2">Uncharacterized protein</fullName>
    </submittedName>
</protein>
<name>A0AA88HNM8_ARTSF</name>
<evidence type="ECO:0000313" key="2">
    <source>
        <dbReference type="EMBL" id="KAK2713614.1"/>
    </source>
</evidence>
<dbReference type="AlphaFoldDB" id="A0AA88HNM8"/>
<keyword evidence="1" id="KW-0175">Coiled coil</keyword>
<organism evidence="2 3">
    <name type="scientific">Artemia franciscana</name>
    <name type="common">Brine shrimp</name>
    <name type="synonym">Artemia sanfranciscana</name>
    <dbReference type="NCBI Taxonomy" id="6661"/>
    <lineage>
        <taxon>Eukaryota</taxon>
        <taxon>Metazoa</taxon>
        <taxon>Ecdysozoa</taxon>
        <taxon>Arthropoda</taxon>
        <taxon>Crustacea</taxon>
        <taxon>Branchiopoda</taxon>
        <taxon>Anostraca</taxon>
        <taxon>Artemiidae</taxon>
        <taxon>Artemia</taxon>
    </lineage>
</organism>
<evidence type="ECO:0000313" key="3">
    <source>
        <dbReference type="Proteomes" id="UP001187531"/>
    </source>
</evidence>
<dbReference type="Proteomes" id="UP001187531">
    <property type="component" value="Unassembled WGS sequence"/>
</dbReference>
<dbReference type="EMBL" id="JAVRJZ010000014">
    <property type="protein sequence ID" value="KAK2713614.1"/>
    <property type="molecule type" value="Genomic_DNA"/>
</dbReference>
<keyword evidence="3" id="KW-1185">Reference proteome</keyword>
<feature type="coiled-coil region" evidence="1">
    <location>
        <begin position="21"/>
        <end position="76"/>
    </location>
</feature>
<sequence>MYIYLYFTVKQPENGTNDRWVSELTSRLQESEGARSEVQDRLVRMQTDMESLVAESKHLAELKDKHETSLSDLEER</sequence>
<evidence type="ECO:0000256" key="1">
    <source>
        <dbReference type="SAM" id="Coils"/>
    </source>
</evidence>